<feature type="transmembrane region" description="Helical" evidence="1">
    <location>
        <begin position="97"/>
        <end position="116"/>
    </location>
</feature>
<dbReference type="Proteomes" id="UP001163798">
    <property type="component" value="Unassembled WGS sequence"/>
</dbReference>
<protein>
    <submittedName>
        <fullName evidence="2">Uncharacterized protein</fullName>
    </submittedName>
</protein>
<keyword evidence="3" id="KW-1185">Reference proteome</keyword>
<evidence type="ECO:0000313" key="2">
    <source>
        <dbReference type="EMBL" id="KAJ3781878.1"/>
    </source>
</evidence>
<keyword evidence="1" id="KW-0812">Transmembrane</keyword>
<keyword evidence="1" id="KW-1133">Transmembrane helix</keyword>
<accession>A0AA38NJQ9</accession>
<evidence type="ECO:0000256" key="1">
    <source>
        <dbReference type="SAM" id="Phobius"/>
    </source>
</evidence>
<keyword evidence="1" id="KW-0472">Membrane</keyword>
<reference evidence="2" key="1">
    <citation type="submission" date="2022-08" db="EMBL/GenBank/DDBJ databases">
        <authorList>
            <consortium name="DOE Joint Genome Institute"/>
            <person name="Min B."/>
            <person name="Riley R."/>
            <person name="Sierra-Patev S."/>
            <person name="Naranjo-Ortiz M."/>
            <person name="Looney B."/>
            <person name="Konkel Z."/>
            <person name="Slot J.C."/>
            <person name="Sakamoto Y."/>
            <person name="Steenwyk J.L."/>
            <person name="Rokas A."/>
            <person name="Carro J."/>
            <person name="Camarero S."/>
            <person name="Ferreira P."/>
            <person name="Molpeceres G."/>
            <person name="Ruiz-Duenas F.J."/>
            <person name="Serrano A."/>
            <person name="Henrissat B."/>
            <person name="Drula E."/>
            <person name="Hughes K.W."/>
            <person name="Mata J.L."/>
            <person name="Ishikawa N.K."/>
            <person name="Vargas-Isla R."/>
            <person name="Ushijima S."/>
            <person name="Smith C.A."/>
            <person name="Ahrendt S."/>
            <person name="Andreopoulos W."/>
            <person name="He G."/>
            <person name="Labutti K."/>
            <person name="Lipzen A."/>
            <person name="Ng V."/>
            <person name="Sandor L."/>
            <person name="Barry K."/>
            <person name="Martinez A.T."/>
            <person name="Xiao Y."/>
            <person name="Gibbons J.G."/>
            <person name="Terashima K."/>
            <person name="Hibbett D.S."/>
            <person name="Grigoriev I.V."/>
        </authorList>
    </citation>
    <scope>NUCLEOTIDE SEQUENCE</scope>
    <source>
        <strain evidence="2">TFB10291</strain>
    </source>
</reference>
<proteinExistence type="predicted"/>
<name>A0AA38NJQ9_9AGAR</name>
<dbReference type="EMBL" id="MU793517">
    <property type="protein sequence ID" value="KAJ3781878.1"/>
    <property type="molecule type" value="Genomic_DNA"/>
</dbReference>
<gene>
    <name evidence="2" type="ORF">GGU10DRAFT_365353</name>
</gene>
<organism evidence="2 3">
    <name type="scientific">Lentinula aff. detonsa</name>
    <dbReference type="NCBI Taxonomy" id="2804958"/>
    <lineage>
        <taxon>Eukaryota</taxon>
        <taxon>Fungi</taxon>
        <taxon>Dikarya</taxon>
        <taxon>Basidiomycota</taxon>
        <taxon>Agaricomycotina</taxon>
        <taxon>Agaricomycetes</taxon>
        <taxon>Agaricomycetidae</taxon>
        <taxon>Agaricales</taxon>
        <taxon>Marasmiineae</taxon>
        <taxon>Omphalotaceae</taxon>
        <taxon>Lentinula</taxon>
    </lineage>
</organism>
<dbReference type="AlphaFoldDB" id="A0AA38NJQ9"/>
<evidence type="ECO:0000313" key="3">
    <source>
        <dbReference type="Proteomes" id="UP001163798"/>
    </source>
</evidence>
<comment type="caution">
    <text evidence="2">The sequence shown here is derived from an EMBL/GenBank/DDBJ whole genome shotgun (WGS) entry which is preliminary data.</text>
</comment>
<sequence>MVVLKATPILIIIFRHAPLKIHAPNPNSLLFIFFHALLAPSYSTLLSLSLCAENAHIISLEIGIQSTKGSSYRFVRLGVNIRRSLPTAFPKNYCMRFLYMDSLLCIQWFFLVYGYHSYFVVSSVNPCRIKMYDSTIRNGSSPARCAKVPR</sequence>